<feature type="region of interest" description="Disordered" evidence="1">
    <location>
        <begin position="1079"/>
        <end position="1101"/>
    </location>
</feature>
<comment type="caution">
    <text evidence="2">The sequence shown here is derived from an EMBL/GenBank/DDBJ whole genome shotgun (WGS) entry which is preliminary data.</text>
</comment>
<evidence type="ECO:0000313" key="3">
    <source>
        <dbReference type="Proteomes" id="UP000605568"/>
    </source>
</evidence>
<proteinExistence type="predicted"/>
<gene>
    <name evidence="2" type="ORF">GCM10017774_05250</name>
</gene>
<protein>
    <recommendedName>
        <fullName evidence="4">NACHT domain-containing protein</fullName>
    </recommendedName>
</protein>
<dbReference type="EMBL" id="BNAR01000001">
    <property type="protein sequence ID" value="GHH29373.1"/>
    <property type="molecule type" value="Genomic_DNA"/>
</dbReference>
<evidence type="ECO:0008006" key="4">
    <source>
        <dbReference type="Google" id="ProtNLM"/>
    </source>
</evidence>
<sequence>MLVVQCNQFNGDNTGIVVQARDVHFASQPPVEDTPLNRALHVATVEVTSTGTGRGVCIAPDLVLTAAELVPARCRLPQAPSLAVVSWPTVGLPFPVLHPAVPPETLRTIVEQVPGAPVLNRLTGAVCGIQTSAGPVFVPELDLPVDQRWLDLLSPSQLAAGGWRHLSPDLREYLRAVREQGNEHEYRFDGHSAPDLRSVFLTRWVTPESESSGTEPPERVNAEELLTASNGAQVLGEAGMGKTSLVRYFAAVSAEAWLNRGAGRAVPVPVTAKALAREGGLPDLLARGVRSTTLAEQRLVDLFGDAPLPGVPWLVLVDGLDELIDTAAQYDFVREINRYRRDERYRFVLTSRHFGFGWFDQRTYPTYVLSRFGHQDLRQFISTWFREEERSDDEAAELFSRLRSTELYELARVPLIATMLCVLSCAGVAAELPSDQTELYERYVHWQLQKIEYSDVRAKLLRWQARAGASAEQAADALLGKLRPILQELAHASLDDDGTGLLDLATARCPGLAPNAVREALLASGLVVSGGRDLAFRHETIREFLAACHLLAATARPKQLLAPRLSRREWPDLKVKLFLAAMVAKDTDLSGTLRRAMWLPYRRNHMEFIVGLVLHGVPIGARLRADLVRLLTAEVRSTWSTDDVWRRYVDWLRQIDQDATTWLLRDLVEQSNAVDEFRRFGAVVHLIEFDARANEATLLAYLRSPRTAMIAFNSVRDLLAEVDPELGLRIFSDLATTAASGRLRSHAAMVVSQEDQTTGSRLLADLARNLEEPDAIRQEAIEYLDDRGSDLGLPLWCDFVLTARAKPSRAHAANVCFQRDSEATARFFTARLHDSTTPTLKFEIAQVLVQRELEDPVVLFDLADAGLPVEDRLHLAMQFGPQHRDRATAMLISLLSESAARNQVLEIIKALQELSPERAVKASRDVAMDYRYRPSVRLSAAEELPKGMQLGVYEQLAMIRSFSEDVRMKVAKNAFRIEAAVGLRIYEQLVHTAPDDAAKSRIAVEAKRVTGAQGTRFLQALPASAQFDLVPQLNRSDAIRLLHRLAASGPTAQRMNAARKLVSVGGKWEAARAYQRIADSRGMSSTTRKDAQTEANRLSGK</sequence>
<dbReference type="Proteomes" id="UP000605568">
    <property type="component" value="Unassembled WGS sequence"/>
</dbReference>
<name>A0ABQ3M1C2_9PSEU</name>
<keyword evidence="3" id="KW-1185">Reference proteome</keyword>
<evidence type="ECO:0000313" key="2">
    <source>
        <dbReference type="EMBL" id="GHH29373.1"/>
    </source>
</evidence>
<dbReference type="PANTHER" id="PTHR46844">
    <property type="entry name" value="SLR5058 PROTEIN"/>
    <property type="match status" value="1"/>
</dbReference>
<dbReference type="PANTHER" id="PTHR46844:SF1">
    <property type="entry name" value="SLR5058 PROTEIN"/>
    <property type="match status" value="1"/>
</dbReference>
<organism evidence="2 3">
    <name type="scientific">Lentzea cavernae</name>
    <dbReference type="NCBI Taxonomy" id="2020703"/>
    <lineage>
        <taxon>Bacteria</taxon>
        <taxon>Bacillati</taxon>
        <taxon>Actinomycetota</taxon>
        <taxon>Actinomycetes</taxon>
        <taxon>Pseudonocardiales</taxon>
        <taxon>Pseudonocardiaceae</taxon>
        <taxon>Lentzea</taxon>
    </lineage>
</organism>
<dbReference type="Gene3D" id="3.40.50.300">
    <property type="entry name" value="P-loop containing nucleotide triphosphate hydrolases"/>
    <property type="match status" value="1"/>
</dbReference>
<accession>A0ABQ3M1C2</accession>
<dbReference type="InterPro" id="IPR027417">
    <property type="entry name" value="P-loop_NTPase"/>
</dbReference>
<dbReference type="SUPFAM" id="SSF52540">
    <property type="entry name" value="P-loop containing nucleoside triphosphate hydrolases"/>
    <property type="match status" value="1"/>
</dbReference>
<evidence type="ECO:0000256" key="1">
    <source>
        <dbReference type="SAM" id="MobiDB-lite"/>
    </source>
</evidence>
<reference evidence="3" key="1">
    <citation type="journal article" date="2019" name="Int. J. Syst. Evol. Microbiol.">
        <title>The Global Catalogue of Microorganisms (GCM) 10K type strain sequencing project: providing services to taxonomists for standard genome sequencing and annotation.</title>
        <authorList>
            <consortium name="The Broad Institute Genomics Platform"/>
            <consortium name="The Broad Institute Genome Sequencing Center for Infectious Disease"/>
            <person name="Wu L."/>
            <person name="Ma J."/>
        </authorList>
    </citation>
    <scope>NUCLEOTIDE SEQUENCE [LARGE SCALE GENOMIC DNA]</scope>
    <source>
        <strain evidence="3">CGMCC 4.7367</strain>
    </source>
</reference>